<dbReference type="GO" id="GO:0016410">
    <property type="term" value="F:N-acyltransferase activity"/>
    <property type="evidence" value="ECO:0007669"/>
    <property type="project" value="TreeGrafter"/>
</dbReference>
<dbReference type="InterPro" id="IPR007053">
    <property type="entry name" value="LRAT_dom"/>
</dbReference>
<dbReference type="Gene3D" id="3.90.1720.10">
    <property type="entry name" value="endopeptidase domain like (from Nostoc punctiforme)"/>
    <property type="match status" value="1"/>
</dbReference>
<dbReference type="eggNOG" id="COG1842">
    <property type="taxonomic scope" value="Bacteria"/>
</dbReference>
<name>A0A0K1QT32_PSEFL</name>
<dbReference type="PROSITE" id="PS51934">
    <property type="entry name" value="LRAT"/>
    <property type="match status" value="1"/>
</dbReference>
<organism evidence="5 6">
    <name type="scientific">Pseudomonas fluorescens NCIMB 11764</name>
    <dbReference type="NCBI Taxonomy" id="1221522"/>
    <lineage>
        <taxon>Bacteria</taxon>
        <taxon>Pseudomonadati</taxon>
        <taxon>Pseudomonadota</taxon>
        <taxon>Gammaproteobacteria</taxon>
        <taxon>Pseudomonadales</taxon>
        <taxon>Pseudomonadaceae</taxon>
        <taxon>Pseudomonas</taxon>
    </lineage>
</organism>
<reference evidence="5 6" key="1">
    <citation type="journal article" date="2012" name="J. Bacteriol.">
        <title>Draft genome sequence of the cyanide-utilizing bacterium Pseudomonas fluorescens strain NCIMB 11764.</title>
        <authorList>
            <person name="Vilo C.A."/>
            <person name="Benedik M.J."/>
            <person name="Kunz D.A."/>
            <person name="Dong Q."/>
        </authorList>
    </citation>
    <scope>NUCLEOTIDE SEQUENCE [LARGE SCALE GENOMIC DNA]</scope>
    <source>
        <strain evidence="5 6">NCIMB 11764</strain>
    </source>
</reference>
<dbReference type="PANTHER" id="PTHR13943:SF77">
    <property type="entry name" value="LRAT DOMAIN-CONTAINING PROTEIN"/>
    <property type="match status" value="1"/>
</dbReference>
<keyword evidence="1" id="KW-0808">Transferase</keyword>
<gene>
    <name evidence="5" type="ORF">B723_22095</name>
</gene>
<dbReference type="GO" id="GO:0070292">
    <property type="term" value="P:N-acylphosphatidylethanolamine metabolic process"/>
    <property type="evidence" value="ECO:0007669"/>
    <property type="project" value="TreeGrafter"/>
</dbReference>
<dbReference type="PANTHER" id="PTHR13943">
    <property type="entry name" value="HRAS-LIKE SUPPRESSOR - RELATED"/>
    <property type="match status" value="1"/>
</dbReference>
<keyword evidence="3" id="KW-0443">Lipid metabolism</keyword>
<dbReference type="EMBL" id="CP010945">
    <property type="protein sequence ID" value="AKV08929.1"/>
    <property type="molecule type" value="Genomic_DNA"/>
</dbReference>
<evidence type="ECO:0000256" key="3">
    <source>
        <dbReference type="ARBA" id="ARBA00023098"/>
    </source>
</evidence>
<dbReference type="RefSeq" id="WP_033037319.1">
    <property type="nucleotide sequence ID" value="NZ_CP010945.1"/>
</dbReference>
<sequence>MNKLLMKTIGIVSSLGSICLNSVVVNMECESSVNGPFFENGSRACSVNSAPTPWEADSKHAAFIVRDADRLSPGSHLMSPRKFYVHHGIYLGDGKVAHYSGLSASLQAGPIEVTDLDRFGNGSSIWVDQEQCAFSSDEIIVRAMSRVGESQYKILSNNCEHFCNWCINGNSYSAQVTEYLHRPFRLVRILFSSKTGLIA</sequence>
<dbReference type="GO" id="GO:0005737">
    <property type="term" value="C:cytoplasm"/>
    <property type="evidence" value="ECO:0007669"/>
    <property type="project" value="TreeGrafter"/>
</dbReference>
<evidence type="ECO:0000256" key="1">
    <source>
        <dbReference type="ARBA" id="ARBA00022679"/>
    </source>
</evidence>
<dbReference type="GO" id="GO:0004623">
    <property type="term" value="F:phospholipase A2 activity"/>
    <property type="evidence" value="ECO:0007669"/>
    <property type="project" value="TreeGrafter"/>
</dbReference>
<evidence type="ECO:0000313" key="5">
    <source>
        <dbReference type="EMBL" id="AKV08929.1"/>
    </source>
</evidence>
<dbReference type="GO" id="GO:0008970">
    <property type="term" value="F:phospholipase A1 activity"/>
    <property type="evidence" value="ECO:0007669"/>
    <property type="project" value="TreeGrafter"/>
</dbReference>
<protein>
    <recommendedName>
        <fullName evidence="4">LRAT domain-containing protein</fullName>
    </recommendedName>
</protein>
<dbReference type="Pfam" id="PF04970">
    <property type="entry name" value="LRAT"/>
    <property type="match status" value="1"/>
</dbReference>
<proteinExistence type="predicted"/>
<dbReference type="InterPro" id="IPR051496">
    <property type="entry name" value="H-rev107_PLA/AT"/>
</dbReference>
<dbReference type="Proteomes" id="UP000017175">
    <property type="component" value="Chromosome"/>
</dbReference>
<evidence type="ECO:0000313" key="6">
    <source>
        <dbReference type="Proteomes" id="UP000017175"/>
    </source>
</evidence>
<evidence type="ECO:0000256" key="2">
    <source>
        <dbReference type="ARBA" id="ARBA00022801"/>
    </source>
</evidence>
<feature type="domain" description="LRAT" evidence="4">
    <location>
        <begin position="76"/>
        <end position="175"/>
    </location>
</feature>
<evidence type="ECO:0000259" key="4">
    <source>
        <dbReference type="PROSITE" id="PS51934"/>
    </source>
</evidence>
<dbReference type="AlphaFoldDB" id="A0A0K1QT32"/>
<keyword evidence="2" id="KW-0378">Hydrolase</keyword>
<accession>A0A0K1QT32</accession>